<feature type="domain" description="Tyr recombinase" evidence="5">
    <location>
        <begin position="127"/>
        <end position="314"/>
    </location>
</feature>
<evidence type="ECO:0000256" key="3">
    <source>
        <dbReference type="ARBA" id="ARBA00023172"/>
    </source>
</evidence>
<feature type="domain" description="Core-binding (CB)" evidence="6">
    <location>
        <begin position="13"/>
        <end position="106"/>
    </location>
</feature>
<accession>A0A7W3SUH6</accession>
<dbReference type="SUPFAM" id="SSF56349">
    <property type="entry name" value="DNA breaking-rejoining enzymes"/>
    <property type="match status" value="1"/>
</dbReference>
<dbReference type="InterPro" id="IPR011010">
    <property type="entry name" value="DNA_brk_join_enz"/>
</dbReference>
<evidence type="ECO:0000256" key="4">
    <source>
        <dbReference type="PROSITE-ProRule" id="PRU01248"/>
    </source>
</evidence>
<evidence type="ECO:0000256" key="2">
    <source>
        <dbReference type="ARBA" id="ARBA00023125"/>
    </source>
</evidence>
<keyword evidence="8" id="KW-1185">Reference proteome</keyword>
<evidence type="ECO:0000313" key="8">
    <source>
        <dbReference type="Proteomes" id="UP000567067"/>
    </source>
</evidence>
<dbReference type="PROSITE" id="PS51900">
    <property type="entry name" value="CB"/>
    <property type="match status" value="1"/>
</dbReference>
<evidence type="ECO:0000259" key="5">
    <source>
        <dbReference type="PROSITE" id="PS51898"/>
    </source>
</evidence>
<comment type="similarity">
    <text evidence="1">Belongs to the 'phage' integrase family.</text>
</comment>
<sequence>MNVAQLPMIVDNTVISDLEELFLDFMAMRGLTIKSLEAMRTRINMFLVWCESKEYTEISDLSPDVFRSYVRYLYERDRMDRPGQKMQHSTIARYIIVLKRLSELLLDRKWAYEDYSAGIVLPKSKYKTIESFTPEQTQLIFDTLMTSKIGSVSKIQTALILYVILDCGLRISEALSLKPIDVNPSARLVKVLGKGEKERFVPVSNRTLDMLQRWTYEQQVNRKEYIFRSNRMNQHLTASSLRNTLRKIKGIIGEQLGIDSLRVSPHTFRHTFARNWIVGGGDAFSLRIIMGHSSMRTTEKYVYLWGTDLVSAHDRVSPAKGVNFDL</sequence>
<keyword evidence="2 4" id="KW-0238">DNA-binding</keyword>
<gene>
    <name evidence="7" type="ORF">FHR92_002979</name>
</gene>
<evidence type="ECO:0000259" key="6">
    <source>
        <dbReference type="PROSITE" id="PS51900"/>
    </source>
</evidence>
<dbReference type="Pfam" id="PF00589">
    <property type="entry name" value="Phage_integrase"/>
    <property type="match status" value="1"/>
</dbReference>
<dbReference type="Proteomes" id="UP000567067">
    <property type="component" value="Unassembled WGS sequence"/>
</dbReference>
<dbReference type="InterPro" id="IPR050090">
    <property type="entry name" value="Tyrosine_recombinase_XerCD"/>
</dbReference>
<dbReference type="PROSITE" id="PS51898">
    <property type="entry name" value="TYR_RECOMBINASE"/>
    <property type="match status" value="1"/>
</dbReference>
<organism evidence="7 8">
    <name type="scientific">Fontibacillus solani</name>
    <dbReference type="NCBI Taxonomy" id="1572857"/>
    <lineage>
        <taxon>Bacteria</taxon>
        <taxon>Bacillati</taxon>
        <taxon>Bacillota</taxon>
        <taxon>Bacilli</taxon>
        <taxon>Bacillales</taxon>
        <taxon>Paenibacillaceae</taxon>
        <taxon>Fontibacillus</taxon>
    </lineage>
</organism>
<reference evidence="7 8" key="1">
    <citation type="submission" date="2020-08" db="EMBL/GenBank/DDBJ databases">
        <title>Genomic Encyclopedia of Type Strains, Phase III (KMG-III): the genomes of soil and plant-associated and newly described type strains.</title>
        <authorList>
            <person name="Whitman W."/>
        </authorList>
    </citation>
    <scope>NUCLEOTIDE SEQUENCE [LARGE SCALE GENOMIC DNA]</scope>
    <source>
        <strain evidence="7 8">CECT 8693</strain>
    </source>
</reference>
<dbReference type="InterPro" id="IPR002104">
    <property type="entry name" value="Integrase_catalytic"/>
</dbReference>
<protein>
    <submittedName>
        <fullName evidence="7">Integrase/recombinase XerD</fullName>
    </submittedName>
</protein>
<dbReference type="RefSeq" id="WP_182536687.1">
    <property type="nucleotide sequence ID" value="NZ_JACJIP010000019.1"/>
</dbReference>
<dbReference type="Gene3D" id="1.10.443.10">
    <property type="entry name" value="Intergrase catalytic core"/>
    <property type="match status" value="1"/>
</dbReference>
<name>A0A7W3SUH6_9BACL</name>
<dbReference type="GO" id="GO:0006310">
    <property type="term" value="P:DNA recombination"/>
    <property type="evidence" value="ECO:0007669"/>
    <property type="project" value="UniProtKB-KW"/>
</dbReference>
<dbReference type="EMBL" id="JACJIP010000019">
    <property type="protein sequence ID" value="MBA9086501.1"/>
    <property type="molecule type" value="Genomic_DNA"/>
</dbReference>
<comment type="caution">
    <text evidence="7">The sequence shown here is derived from an EMBL/GenBank/DDBJ whole genome shotgun (WGS) entry which is preliminary data.</text>
</comment>
<dbReference type="Gene3D" id="1.10.150.130">
    <property type="match status" value="1"/>
</dbReference>
<dbReference type="PANTHER" id="PTHR30349">
    <property type="entry name" value="PHAGE INTEGRASE-RELATED"/>
    <property type="match status" value="1"/>
</dbReference>
<dbReference type="AlphaFoldDB" id="A0A7W3SUH6"/>
<evidence type="ECO:0000313" key="7">
    <source>
        <dbReference type="EMBL" id="MBA9086501.1"/>
    </source>
</evidence>
<dbReference type="PANTHER" id="PTHR30349:SF41">
    <property type="entry name" value="INTEGRASE_RECOMBINASE PROTEIN MJ0367-RELATED"/>
    <property type="match status" value="1"/>
</dbReference>
<dbReference type="InterPro" id="IPR044068">
    <property type="entry name" value="CB"/>
</dbReference>
<dbReference type="InterPro" id="IPR013762">
    <property type="entry name" value="Integrase-like_cat_sf"/>
</dbReference>
<keyword evidence="3" id="KW-0233">DNA recombination</keyword>
<evidence type="ECO:0000256" key="1">
    <source>
        <dbReference type="ARBA" id="ARBA00008857"/>
    </source>
</evidence>
<dbReference type="GO" id="GO:0003677">
    <property type="term" value="F:DNA binding"/>
    <property type="evidence" value="ECO:0007669"/>
    <property type="project" value="UniProtKB-UniRule"/>
</dbReference>
<dbReference type="GO" id="GO:0015074">
    <property type="term" value="P:DNA integration"/>
    <property type="evidence" value="ECO:0007669"/>
    <property type="project" value="InterPro"/>
</dbReference>
<dbReference type="InterPro" id="IPR010998">
    <property type="entry name" value="Integrase_recombinase_N"/>
</dbReference>
<proteinExistence type="inferred from homology"/>